<organism evidence="1">
    <name type="scientific">viral metagenome</name>
    <dbReference type="NCBI Taxonomy" id="1070528"/>
    <lineage>
        <taxon>unclassified sequences</taxon>
        <taxon>metagenomes</taxon>
        <taxon>organismal metagenomes</taxon>
    </lineage>
</organism>
<dbReference type="EMBL" id="MT143713">
    <property type="protein sequence ID" value="QJB01546.1"/>
    <property type="molecule type" value="Genomic_DNA"/>
</dbReference>
<name>A0A6M3M8C9_9ZZZZ</name>
<reference evidence="1" key="1">
    <citation type="submission" date="2020-03" db="EMBL/GenBank/DDBJ databases">
        <title>The deep terrestrial virosphere.</title>
        <authorList>
            <person name="Holmfeldt K."/>
            <person name="Nilsson E."/>
            <person name="Simone D."/>
            <person name="Lopez-Fernandez M."/>
            <person name="Wu X."/>
            <person name="de Brujin I."/>
            <person name="Lundin D."/>
            <person name="Andersson A."/>
            <person name="Bertilsson S."/>
            <person name="Dopson M."/>
        </authorList>
    </citation>
    <scope>NUCLEOTIDE SEQUENCE</scope>
    <source>
        <strain evidence="1">MM171B02402</strain>
    </source>
</reference>
<gene>
    <name evidence="1" type="ORF">MM171B02402_0003</name>
</gene>
<evidence type="ECO:0000313" key="1">
    <source>
        <dbReference type="EMBL" id="QJB01546.1"/>
    </source>
</evidence>
<dbReference type="AlphaFoldDB" id="A0A6M3M8C9"/>
<sequence length="126" mass="14393">MTKRGERKGGLQVDLDVERQLEQAVPNRAAQTWRQRYDADRVRVRVDVPEWVKGRLGELADHYGTSATQLGAFALAWWVLEHERGNEDLREVLADSLEVSRALRISRDVSLEEIVERLKALESGAQ</sequence>
<proteinExistence type="predicted"/>
<accession>A0A6M3M8C9</accession>
<protein>
    <submittedName>
        <fullName evidence="1">Uncharacterized protein</fullName>
    </submittedName>
</protein>